<feature type="domain" description="Cell envelope-related transcriptional attenuator" evidence="3">
    <location>
        <begin position="101"/>
        <end position="257"/>
    </location>
</feature>
<dbReference type="PANTHER" id="PTHR33392:SF6">
    <property type="entry name" value="POLYISOPRENYL-TEICHOIC ACID--PEPTIDOGLYCAN TEICHOIC ACID TRANSFERASE TAGU"/>
    <property type="match status" value="1"/>
</dbReference>
<dbReference type="PANTHER" id="PTHR33392">
    <property type="entry name" value="POLYISOPRENYL-TEICHOIC ACID--PEPTIDOGLYCAN TEICHOIC ACID TRANSFERASE TAGU"/>
    <property type="match status" value="1"/>
</dbReference>
<keyword evidence="2" id="KW-1133">Transmembrane helix</keyword>
<comment type="similarity">
    <text evidence="1">Belongs to the LytR/CpsA/Psr (LCP) family.</text>
</comment>
<dbReference type="OrthoDB" id="27330at2"/>
<dbReference type="InterPro" id="IPR050922">
    <property type="entry name" value="LytR/CpsA/Psr_CW_biosynth"/>
</dbReference>
<organism evidence="4 5">
    <name type="scientific">Anaeromicropila populeti</name>
    <dbReference type="NCBI Taxonomy" id="37658"/>
    <lineage>
        <taxon>Bacteria</taxon>
        <taxon>Bacillati</taxon>
        <taxon>Bacillota</taxon>
        <taxon>Clostridia</taxon>
        <taxon>Lachnospirales</taxon>
        <taxon>Lachnospiraceae</taxon>
        <taxon>Anaeromicropila</taxon>
    </lineage>
</organism>
<reference evidence="4 5" key="1">
    <citation type="submission" date="2016-10" db="EMBL/GenBank/DDBJ databases">
        <authorList>
            <person name="de Groot N.N."/>
        </authorList>
    </citation>
    <scope>NUCLEOTIDE SEQUENCE [LARGE SCALE GENOMIC DNA]</scope>
    <source>
        <strain evidence="4 5">743A</strain>
    </source>
</reference>
<dbReference type="RefSeq" id="WP_092562053.1">
    <property type="nucleotide sequence ID" value="NZ_FOYZ01000011.1"/>
</dbReference>
<evidence type="ECO:0000313" key="5">
    <source>
        <dbReference type="Proteomes" id="UP000199659"/>
    </source>
</evidence>
<dbReference type="AlphaFoldDB" id="A0A1I6KXZ5"/>
<keyword evidence="2" id="KW-0812">Transmembrane</keyword>
<keyword evidence="5" id="KW-1185">Reference proteome</keyword>
<dbReference type="Gene3D" id="3.40.630.190">
    <property type="entry name" value="LCP protein"/>
    <property type="match status" value="1"/>
</dbReference>
<proteinExistence type="inferred from homology"/>
<dbReference type="Proteomes" id="UP000199659">
    <property type="component" value="Unassembled WGS sequence"/>
</dbReference>
<dbReference type="NCBIfam" id="TIGR00350">
    <property type="entry name" value="lytR_cpsA_psr"/>
    <property type="match status" value="1"/>
</dbReference>
<gene>
    <name evidence="4" type="ORF">SAMN05661086_02872</name>
</gene>
<feature type="transmembrane region" description="Helical" evidence="2">
    <location>
        <begin position="7"/>
        <end position="31"/>
    </location>
</feature>
<accession>A0A1I6KXZ5</accession>
<evidence type="ECO:0000256" key="1">
    <source>
        <dbReference type="ARBA" id="ARBA00006068"/>
    </source>
</evidence>
<dbReference type="EMBL" id="FOYZ01000011">
    <property type="protein sequence ID" value="SFR96074.1"/>
    <property type="molecule type" value="Genomic_DNA"/>
</dbReference>
<dbReference type="Pfam" id="PF03816">
    <property type="entry name" value="LytR_cpsA_psr"/>
    <property type="match status" value="1"/>
</dbReference>
<evidence type="ECO:0000256" key="2">
    <source>
        <dbReference type="SAM" id="Phobius"/>
    </source>
</evidence>
<evidence type="ECO:0000259" key="3">
    <source>
        <dbReference type="Pfam" id="PF03816"/>
    </source>
</evidence>
<protein>
    <submittedName>
        <fullName evidence="4">Transcriptional attenuator, LytR family</fullName>
    </submittedName>
</protein>
<sequence>MKNKKTILKIIFVVSAVAVCIGVAGAIYANYLLNRVQYEKKEDTPLQEEFFEQDDGAEELDELSPEDVVWEQQDGARRQEGVYNFLLVGEEAIGAGKSRGRTDSIMLVTLHVKQKAIKITSLMRDIYVQIPGYSDNKLNAAYHNGGMPLLVETIQLNFQVAVDGYAKVDFESFEQLIDQLGGVEITLTEKEAAYLNRTNYISNPAYRNVIVGTQILNGNQALGYSRIRYVSTETEANDFGRTSRQRNVLMAIFQKYKEKSAVELIALLPDILSLVTTDRTKADLIEYISLIVTMHPDELQTMRVPIDNGYQNANIRGMSVLILEDADKNRDALHDFIFG</sequence>
<name>A0A1I6KXZ5_9FIRM</name>
<dbReference type="InterPro" id="IPR004474">
    <property type="entry name" value="LytR_CpsA_psr"/>
</dbReference>
<dbReference type="STRING" id="37658.SAMN05661086_02872"/>
<keyword evidence="2" id="KW-0472">Membrane</keyword>
<evidence type="ECO:0000313" key="4">
    <source>
        <dbReference type="EMBL" id="SFR96074.1"/>
    </source>
</evidence>